<dbReference type="Pfam" id="PF02182">
    <property type="entry name" value="SAD_SRA"/>
    <property type="match status" value="1"/>
</dbReference>
<comment type="caution">
    <text evidence="15">The sequence shown here is derived from an EMBL/GenBank/DDBJ whole genome shotgun (WGS) entry which is preliminary data.</text>
</comment>
<dbReference type="InterPro" id="IPR003105">
    <property type="entry name" value="SRA_YDG"/>
</dbReference>
<feature type="region of interest" description="Disordered" evidence="10">
    <location>
        <begin position="89"/>
        <end position="172"/>
    </location>
</feature>
<keyword evidence="16" id="KW-1185">Reference proteome</keyword>
<dbReference type="Proteomes" id="UP000827721">
    <property type="component" value="Unassembled WGS sequence"/>
</dbReference>
<evidence type="ECO:0000313" key="15">
    <source>
        <dbReference type="EMBL" id="KAH7556860.1"/>
    </source>
</evidence>
<evidence type="ECO:0000256" key="6">
    <source>
        <dbReference type="ARBA" id="ARBA00022853"/>
    </source>
</evidence>
<evidence type="ECO:0000256" key="7">
    <source>
        <dbReference type="ARBA" id="ARBA00023242"/>
    </source>
</evidence>
<keyword evidence="8" id="KW-0137">Centromere</keyword>
<evidence type="ECO:0000256" key="1">
    <source>
        <dbReference type="ARBA" id="ARBA00004584"/>
    </source>
</evidence>
<keyword evidence="3" id="KW-0489">Methyltransferase</keyword>
<evidence type="ECO:0000256" key="4">
    <source>
        <dbReference type="ARBA" id="ARBA00022679"/>
    </source>
</evidence>
<name>A0ABQ8HE00_9ROSI</name>
<organism evidence="15 16">
    <name type="scientific">Xanthoceras sorbifolium</name>
    <dbReference type="NCBI Taxonomy" id="99658"/>
    <lineage>
        <taxon>Eukaryota</taxon>
        <taxon>Viridiplantae</taxon>
        <taxon>Streptophyta</taxon>
        <taxon>Embryophyta</taxon>
        <taxon>Tracheophyta</taxon>
        <taxon>Spermatophyta</taxon>
        <taxon>Magnoliopsida</taxon>
        <taxon>eudicotyledons</taxon>
        <taxon>Gunneridae</taxon>
        <taxon>Pentapetalae</taxon>
        <taxon>rosids</taxon>
        <taxon>malvids</taxon>
        <taxon>Sapindales</taxon>
        <taxon>Sapindaceae</taxon>
        <taxon>Xanthoceroideae</taxon>
        <taxon>Xanthoceras</taxon>
    </lineage>
</organism>
<keyword evidence="7 9" id="KW-0539">Nucleus</keyword>
<dbReference type="PROSITE" id="PS50280">
    <property type="entry name" value="SET"/>
    <property type="match status" value="1"/>
</dbReference>
<feature type="compositionally biased region" description="Basic residues" evidence="10">
    <location>
        <begin position="152"/>
        <end position="162"/>
    </location>
</feature>
<evidence type="ECO:0008006" key="17">
    <source>
        <dbReference type="Google" id="ProtNLM"/>
    </source>
</evidence>
<feature type="domain" description="YDG" evidence="14">
    <location>
        <begin position="256"/>
        <end position="404"/>
    </location>
</feature>
<dbReference type="SMART" id="SM00468">
    <property type="entry name" value="PreSET"/>
    <property type="match status" value="1"/>
</dbReference>
<dbReference type="InterPro" id="IPR001214">
    <property type="entry name" value="SET_dom"/>
</dbReference>
<dbReference type="InterPro" id="IPR025794">
    <property type="entry name" value="H3-K9-MeTrfase_plant"/>
</dbReference>
<gene>
    <name evidence="15" type="ORF">JRO89_XS11G0004000</name>
</gene>
<dbReference type="InterPro" id="IPR015947">
    <property type="entry name" value="PUA-like_sf"/>
</dbReference>
<reference evidence="15 16" key="1">
    <citation type="submission" date="2021-02" db="EMBL/GenBank/DDBJ databases">
        <title>Plant Genome Project.</title>
        <authorList>
            <person name="Zhang R.-G."/>
        </authorList>
    </citation>
    <scope>NUCLEOTIDE SEQUENCE [LARGE SCALE GENOMIC DNA]</scope>
    <source>
        <tissue evidence="15">Leaves</tissue>
    </source>
</reference>
<feature type="domain" description="SET" evidence="11">
    <location>
        <begin position="543"/>
        <end position="679"/>
    </location>
</feature>
<feature type="domain" description="Pre-SET" evidence="12">
    <location>
        <begin position="479"/>
        <end position="540"/>
    </location>
</feature>
<evidence type="ECO:0000256" key="9">
    <source>
        <dbReference type="PROSITE-ProRule" id="PRU00358"/>
    </source>
</evidence>
<sequence length="702" mass="77356">MDQTLGQDSVPTSGSIDKSRVLDIRPLRRLVPIFPSPSNMPSFPTPGAPFICAPPSGPFPSGVAPFYPFFGSVDSQRPNVYSNTISDAVPINSFRTPPPSTAGARVNGDTGSSRSTRGRFQSQSNSGFTEEDGYDSQSLNMNDVEGTNKTGRSSKRSQKRTRGSKDVLPSPEVNTDAILNNILLSFNPTEFDASRKTDGDKESVGYILLIFDLFRRKISQAEDTREAHGVSRRPDLRAGAILMNKGIRTNAKKRIGLVPGVEIGDIYYFRMEMCLVGLHSPSMAGIDYMGLKVSQEEEPVAVSIVSSGGYEDNVEDPDVLIYSGSGGNVNRKDKEVMDQKLERGNLALEKSLHRGNEIRVIRGLRDAINPSCKIYVYDGLYKIHESWVEKGKSGCNVFKYKLVRIPGQPEAFSKWKSVLQWKESITSRIGVILPDLTSGAENIPVSLVNDVDDEKGPEYFTYLSSLKYSKPVNTVDSAVGCTCSGGCLPGNSNCPCIQKNAGYLPYTANGVIVDQKGLTHECGSSCLCASTCRNRVSQGGLKVHLEVFKTRNKGWGLRSWDPIRAGAFVCEYAGEVIDTSKIEELRGENEDDYIFDATRTYQPVEPVPGDSHEAPKIPFPLAISAKSVGNVARFMNHSCSPNVFWQPVLRENNKGYELHIAFYAIKHIPPMTELTYDYGRPDKAERRKHCQCGSSKCRGYFF</sequence>
<feature type="compositionally biased region" description="Polar residues" evidence="10">
    <location>
        <begin position="109"/>
        <end position="128"/>
    </location>
</feature>
<dbReference type="InterPro" id="IPR046341">
    <property type="entry name" value="SET_dom_sf"/>
</dbReference>
<dbReference type="PROSITE" id="PS50867">
    <property type="entry name" value="PRE_SET"/>
    <property type="match status" value="1"/>
</dbReference>
<dbReference type="SUPFAM" id="SSF82199">
    <property type="entry name" value="SET domain"/>
    <property type="match status" value="1"/>
</dbReference>
<keyword evidence="5" id="KW-0949">S-adenosyl-L-methionine</keyword>
<evidence type="ECO:0000259" key="14">
    <source>
        <dbReference type="PROSITE" id="PS51015"/>
    </source>
</evidence>
<evidence type="ECO:0000256" key="3">
    <source>
        <dbReference type="ARBA" id="ARBA00022603"/>
    </source>
</evidence>
<dbReference type="Pfam" id="PF00856">
    <property type="entry name" value="SET"/>
    <property type="match status" value="1"/>
</dbReference>
<dbReference type="SUPFAM" id="SSF88697">
    <property type="entry name" value="PUA domain-like"/>
    <property type="match status" value="1"/>
</dbReference>
<evidence type="ECO:0000259" key="12">
    <source>
        <dbReference type="PROSITE" id="PS50867"/>
    </source>
</evidence>
<evidence type="ECO:0000313" key="16">
    <source>
        <dbReference type="Proteomes" id="UP000827721"/>
    </source>
</evidence>
<evidence type="ECO:0000259" key="13">
    <source>
        <dbReference type="PROSITE" id="PS50868"/>
    </source>
</evidence>
<dbReference type="InterPro" id="IPR051357">
    <property type="entry name" value="H3K9_HMTase_SUVAR3-9"/>
</dbReference>
<feature type="domain" description="Post-SET" evidence="13">
    <location>
        <begin position="686"/>
        <end position="702"/>
    </location>
</feature>
<dbReference type="EMBL" id="JAFEMO010000011">
    <property type="protein sequence ID" value="KAH7556860.1"/>
    <property type="molecule type" value="Genomic_DNA"/>
</dbReference>
<dbReference type="Gene3D" id="2.170.270.10">
    <property type="entry name" value="SET domain"/>
    <property type="match status" value="1"/>
</dbReference>
<comment type="subcellular location">
    <subcellularLocation>
        <location evidence="1">Chromosome</location>
        <location evidence="1">Centromere</location>
    </subcellularLocation>
    <subcellularLocation>
        <location evidence="9">Nucleus</location>
    </subcellularLocation>
</comment>
<dbReference type="InterPro" id="IPR036987">
    <property type="entry name" value="SRA-YDG_sf"/>
</dbReference>
<evidence type="ECO:0000259" key="11">
    <source>
        <dbReference type="PROSITE" id="PS50280"/>
    </source>
</evidence>
<keyword evidence="4" id="KW-0808">Transferase</keyword>
<evidence type="ECO:0000256" key="2">
    <source>
        <dbReference type="ARBA" id="ARBA00022454"/>
    </source>
</evidence>
<dbReference type="PANTHER" id="PTHR45660">
    <property type="entry name" value="HISTONE-LYSINE N-METHYLTRANSFERASE SETMAR"/>
    <property type="match status" value="1"/>
</dbReference>
<keyword evidence="6" id="KW-0156">Chromatin regulator</keyword>
<dbReference type="PANTHER" id="PTHR45660:SF13">
    <property type="entry name" value="HISTONE-LYSINE N-METHYLTRANSFERASE SETMAR"/>
    <property type="match status" value="1"/>
</dbReference>
<dbReference type="InterPro" id="IPR003616">
    <property type="entry name" value="Post-SET_dom"/>
</dbReference>
<evidence type="ECO:0000256" key="5">
    <source>
        <dbReference type="ARBA" id="ARBA00022691"/>
    </source>
</evidence>
<proteinExistence type="predicted"/>
<dbReference type="SMART" id="SM00317">
    <property type="entry name" value="SET"/>
    <property type="match status" value="1"/>
</dbReference>
<dbReference type="Gene3D" id="2.30.280.10">
    <property type="entry name" value="SRA-YDG"/>
    <property type="match status" value="1"/>
</dbReference>
<evidence type="ECO:0000256" key="10">
    <source>
        <dbReference type="SAM" id="MobiDB-lite"/>
    </source>
</evidence>
<dbReference type="PROSITE" id="PS50868">
    <property type="entry name" value="POST_SET"/>
    <property type="match status" value="1"/>
</dbReference>
<keyword evidence="2" id="KW-0158">Chromosome</keyword>
<dbReference type="Pfam" id="PF05033">
    <property type="entry name" value="Pre-SET"/>
    <property type="match status" value="1"/>
</dbReference>
<protein>
    <recommendedName>
        <fullName evidence="17">Histone-lysine N-methyltransferase, H3 lysine-9 specific SUVH1</fullName>
    </recommendedName>
</protein>
<dbReference type="SMART" id="SM00466">
    <property type="entry name" value="SRA"/>
    <property type="match status" value="1"/>
</dbReference>
<accession>A0ABQ8HE00</accession>
<feature type="compositionally biased region" description="Polar residues" evidence="10">
    <location>
        <begin position="135"/>
        <end position="151"/>
    </location>
</feature>
<evidence type="ECO:0000256" key="8">
    <source>
        <dbReference type="ARBA" id="ARBA00023328"/>
    </source>
</evidence>
<dbReference type="PROSITE" id="PS51015">
    <property type="entry name" value="YDG"/>
    <property type="match status" value="1"/>
</dbReference>
<dbReference type="InterPro" id="IPR007728">
    <property type="entry name" value="Pre-SET_dom"/>
</dbReference>
<dbReference type="PROSITE" id="PS51575">
    <property type="entry name" value="SAM_MT43_SUVAR39_2"/>
    <property type="match status" value="1"/>
</dbReference>